<dbReference type="AlphaFoldDB" id="A0A1B6KF12"/>
<sequence length="112" mass="12862">LSSPPTHDHSTNTEGHLAGHSFITQVPQVIPNSKSPIHYPTQHSSRGPLRYFLHQPHYVPTMPQPSRTHILTSNPWLKRTEALNQPQLLLKLHYLYLYHSSGFICKYMVKEG</sequence>
<protein>
    <submittedName>
        <fullName evidence="1">Uncharacterized protein</fullName>
    </submittedName>
</protein>
<feature type="non-terminal residue" evidence="1">
    <location>
        <position position="1"/>
    </location>
</feature>
<organism evidence="1">
    <name type="scientific">Graphocephala atropunctata</name>
    <dbReference type="NCBI Taxonomy" id="36148"/>
    <lineage>
        <taxon>Eukaryota</taxon>
        <taxon>Metazoa</taxon>
        <taxon>Ecdysozoa</taxon>
        <taxon>Arthropoda</taxon>
        <taxon>Hexapoda</taxon>
        <taxon>Insecta</taxon>
        <taxon>Pterygota</taxon>
        <taxon>Neoptera</taxon>
        <taxon>Paraneoptera</taxon>
        <taxon>Hemiptera</taxon>
        <taxon>Auchenorrhyncha</taxon>
        <taxon>Membracoidea</taxon>
        <taxon>Cicadellidae</taxon>
        <taxon>Cicadellinae</taxon>
        <taxon>Cicadellini</taxon>
        <taxon>Graphocephala</taxon>
    </lineage>
</organism>
<dbReference type="EMBL" id="GEBQ01029940">
    <property type="protein sequence ID" value="JAT10037.1"/>
    <property type="molecule type" value="Transcribed_RNA"/>
</dbReference>
<evidence type="ECO:0000313" key="1">
    <source>
        <dbReference type="EMBL" id="JAT10037.1"/>
    </source>
</evidence>
<reference evidence="1" key="1">
    <citation type="submission" date="2015-11" db="EMBL/GenBank/DDBJ databases">
        <title>De novo transcriptome assembly of four potential Pierce s Disease insect vectors from Arizona vineyards.</title>
        <authorList>
            <person name="Tassone E.E."/>
        </authorList>
    </citation>
    <scope>NUCLEOTIDE SEQUENCE</scope>
</reference>
<gene>
    <name evidence="1" type="ORF">g.20302</name>
</gene>
<proteinExistence type="predicted"/>
<accession>A0A1B6KF12</accession>
<name>A0A1B6KF12_9HEMI</name>